<feature type="region of interest" description="Disordered" evidence="1">
    <location>
        <begin position="1"/>
        <end position="114"/>
    </location>
</feature>
<feature type="compositionally biased region" description="Low complexity" evidence="1">
    <location>
        <begin position="46"/>
        <end position="55"/>
    </location>
</feature>
<gene>
    <name evidence="3" type="ORF">O181_016960</name>
</gene>
<evidence type="ECO:0000256" key="1">
    <source>
        <dbReference type="SAM" id="MobiDB-lite"/>
    </source>
</evidence>
<feature type="compositionally biased region" description="Basic and acidic residues" evidence="1">
    <location>
        <begin position="29"/>
        <end position="43"/>
    </location>
</feature>
<name>A0A9Q3C5X1_9BASI</name>
<keyword evidence="4" id="KW-1185">Reference proteome</keyword>
<reference evidence="3" key="1">
    <citation type="submission" date="2021-03" db="EMBL/GenBank/DDBJ databases">
        <title>Draft genome sequence of rust myrtle Austropuccinia psidii MF-1, a brazilian biotype.</title>
        <authorList>
            <person name="Quecine M.C."/>
            <person name="Pachon D.M.R."/>
            <person name="Bonatelli M.L."/>
            <person name="Correr F.H."/>
            <person name="Franceschini L.M."/>
            <person name="Leite T.F."/>
            <person name="Margarido G.R.A."/>
            <person name="Almeida C.A."/>
            <person name="Ferrarezi J.A."/>
            <person name="Labate C.A."/>
        </authorList>
    </citation>
    <scope>NUCLEOTIDE SEQUENCE</scope>
    <source>
        <strain evidence="3">MF-1</strain>
    </source>
</reference>
<evidence type="ECO:0000313" key="4">
    <source>
        <dbReference type="Proteomes" id="UP000765509"/>
    </source>
</evidence>
<protein>
    <recommendedName>
        <fullName evidence="2">Retrotransposon gag domain-containing protein</fullName>
    </recommendedName>
</protein>
<feature type="compositionally biased region" description="Acidic residues" evidence="1">
    <location>
        <begin position="70"/>
        <end position="79"/>
    </location>
</feature>
<evidence type="ECO:0000313" key="3">
    <source>
        <dbReference type="EMBL" id="MBW0477245.1"/>
    </source>
</evidence>
<feature type="domain" description="Retrotransposon gag" evidence="2">
    <location>
        <begin position="182"/>
        <end position="260"/>
    </location>
</feature>
<proteinExistence type="predicted"/>
<dbReference type="Pfam" id="PF03732">
    <property type="entry name" value="Retrotrans_gag"/>
    <property type="match status" value="1"/>
</dbReference>
<organism evidence="3 4">
    <name type="scientific">Austropuccinia psidii MF-1</name>
    <dbReference type="NCBI Taxonomy" id="1389203"/>
    <lineage>
        <taxon>Eukaryota</taxon>
        <taxon>Fungi</taxon>
        <taxon>Dikarya</taxon>
        <taxon>Basidiomycota</taxon>
        <taxon>Pucciniomycotina</taxon>
        <taxon>Pucciniomycetes</taxon>
        <taxon>Pucciniales</taxon>
        <taxon>Sphaerophragmiaceae</taxon>
        <taxon>Austropuccinia</taxon>
    </lineage>
</organism>
<dbReference type="EMBL" id="AVOT02004741">
    <property type="protein sequence ID" value="MBW0477245.1"/>
    <property type="molecule type" value="Genomic_DNA"/>
</dbReference>
<dbReference type="Proteomes" id="UP000765509">
    <property type="component" value="Unassembled WGS sequence"/>
</dbReference>
<sequence length="291" mass="32762">MPVQYSPPARQTRSQARTQAVLTPTPRRTSHEGADKSRKEGRGPRRSSSFSRVVGLFPGISRTALKGTGEDDVEEEESSVQDKESDNTESSPTPVGEFQGNGGPTLAESNKAVSHNSEPSFLAIMKQMTQIMANLQASSSPPAFKTQYMQAPDCFYVTQPFKVRSFIQSFQLIFHNDKLSNLTKKDPAYLLNNWALFESQLFNLFGDENEVRKSEAELHGLRMKQGGHVLMYIADFRILVSRIEDWGERAFINNFRKGLASRAVAQFASHSRIYSLQDLMDFAPELDTRYH</sequence>
<accession>A0A9Q3C5X1</accession>
<comment type="caution">
    <text evidence="3">The sequence shown here is derived from an EMBL/GenBank/DDBJ whole genome shotgun (WGS) entry which is preliminary data.</text>
</comment>
<dbReference type="AlphaFoldDB" id="A0A9Q3C5X1"/>
<feature type="compositionally biased region" description="Polar residues" evidence="1">
    <location>
        <begin position="9"/>
        <end position="22"/>
    </location>
</feature>
<evidence type="ECO:0000259" key="2">
    <source>
        <dbReference type="Pfam" id="PF03732"/>
    </source>
</evidence>
<dbReference type="OrthoDB" id="2447685at2759"/>
<dbReference type="InterPro" id="IPR005162">
    <property type="entry name" value="Retrotrans_gag_dom"/>
</dbReference>